<evidence type="ECO:0000259" key="2">
    <source>
        <dbReference type="Pfam" id="PF07583"/>
    </source>
</evidence>
<evidence type="ECO:0000313" key="4">
    <source>
        <dbReference type="EMBL" id="VIP00844.1"/>
    </source>
</evidence>
<dbReference type="EMBL" id="LR593887">
    <property type="protein sequence ID" value="VTR97106.1"/>
    <property type="molecule type" value="Genomic_DNA"/>
</dbReference>
<name>A0A6C2YHK5_9BACT</name>
<dbReference type="KEGG" id="tim:GMBLW1_31160"/>
<dbReference type="EMBL" id="LR586016">
    <property type="protein sequence ID" value="VIP00844.1"/>
    <property type="molecule type" value="Genomic_DNA"/>
</dbReference>
<accession>A0A6C2YHK5</accession>
<dbReference type="Proteomes" id="UP000464378">
    <property type="component" value="Chromosome"/>
</dbReference>
<reference evidence="4" key="1">
    <citation type="submission" date="2019-04" db="EMBL/GenBank/DDBJ databases">
        <authorList>
            <consortium name="Science for Life Laboratories"/>
        </authorList>
    </citation>
    <scope>NUCLEOTIDE SEQUENCE</scope>
    <source>
        <strain evidence="4">MBLW1</strain>
    </source>
</reference>
<dbReference type="Gene3D" id="2.60.40.1080">
    <property type="match status" value="2"/>
</dbReference>
<dbReference type="Pfam" id="PF07587">
    <property type="entry name" value="PSD1"/>
    <property type="match status" value="1"/>
</dbReference>
<gene>
    <name evidence="4" type="ORF">GMBLW1_31160</name>
</gene>
<dbReference type="AlphaFoldDB" id="A0A6C2YHK5"/>
<evidence type="ECO:0008006" key="6">
    <source>
        <dbReference type="Google" id="ProtNLM"/>
    </source>
</evidence>
<dbReference type="InterPro" id="IPR022655">
    <property type="entry name" value="DUF1553"/>
</dbReference>
<feature type="chain" id="PRO_5036172676" description="BIG2 domain-containing protein" evidence="1">
    <location>
        <begin position="19"/>
        <end position="831"/>
    </location>
</feature>
<sequence>MFRFVLGLLLICSAAVRAETPAAAPVPSAALPTTPPTKLQVFPAEITLDGPRAEQRLIVLGEFANGVKRDLSEVVSVRLANPALAEFRDGTLLPKQDGQTTVTIQFGGISQTLPMTVVRSQADLPVDFIREIEPILTKSGCNGGGCHGAALGRGGFRLSLFGFDPAFDHAQIVQSAEGRRIVLEDAERSILLAKPALQMEHGGGEKLKLNGRDYVRLRQWLEDGAPEPIALPAKEKGKPAEELTVKELLPFPASRVMVPGETQQLAITAVWNDGRREDVTAVAQFDALNESVAAVTSMGRITAKSTGESAVMVRFGGQAAIVTVSLPFARLREYPQLPRNNFVDDRLIAKWRDLGLTPSPLANDETFLRRMYLDVLGRLPTPEEIRAFLADSSPEKRAKAIDAALDKPEFVDFWSLKWGDLLRINRDALTEKGMWSFHNWVRSQMRDGVTVDAFVRDIITAEGSTYTDGPANFYRTGRNPEEWAESVAQVFMGVRMQCAKCHHHPFEKWSQDDYYGLTAFFARLSTKNSTEFGIFGRESVIFIRDFGEVSHPRKKGFVAPRPLDGPAMDDDLDRRRKLADWLTTPENPFFARNLVNRFWGYLMGRGLVEPLDDMRQTNPACNPELLDALAADFARSGYQLKHILRTILNSRAYQLDSHTTPGNAADALNTHFARAHVKRLTAEQLADALDFATGTQEKYTGLPLGTKAVQLPDSRVQSYIMDVFGRPARQVVCECERTTQPNIAQALHLMNGDFLNNKIARSTGRVESLAKARIPAPLAIQELYLVTLSRLPRPDEVAKAQGWIANAPTPREGLQDLLWALLNSKEFLFNH</sequence>
<feature type="domain" description="DUF1553" evidence="3">
    <location>
        <begin position="574"/>
        <end position="801"/>
    </location>
</feature>
<feature type="signal peptide" evidence="1">
    <location>
        <begin position="1"/>
        <end position="18"/>
    </location>
</feature>
<evidence type="ECO:0000313" key="5">
    <source>
        <dbReference type="Proteomes" id="UP000464378"/>
    </source>
</evidence>
<organism evidence="4">
    <name type="scientific">Tuwongella immobilis</name>
    <dbReference type="NCBI Taxonomy" id="692036"/>
    <lineage>
        <taxon>Bacteria</taxon>
        <taxon>Pseudomonadati</taxon>
        <taxon>Planctomycetota</taxon>
        <taxon>Planctomycetia</taxon>
        <taxon>Gemmatales</taxon>
        <taxon>Gemmataceae</taxon>
        <taxon>Tuwongella</taxon>
    </lineage>
</organism>
<dbReference type="InParanoid" id="A0A6C2YHK5"/>
<evidence type="ECO:0000259" key="3">
    <source>
        <dbReference type="Pfam" id="PF07587"/>
    </source>
</evidence>
<proteinExistence type="predicted"/>
<feature type="domain" description="DUF1549" evidence="2">
    <location>
        <begin position="343"/>
        <end position="524"/>
    </location>
</feature>
<dbReference type="Pfam" id="PF07583">
    <property type="entry name" value="PSCyt2"/>
    <property type="match status" value="1"/>
</dbReference>
<keyword evidence="1" id="KW-0732">Signal</keyword>
<dbReference type="PANTHER" id="PTHR35889">
    <property type="entry name" value="CYCLOINULO-OLIGOSACCHARIDE FRUCTANOTRANSFERASE-RELATED"/>
    <property type="match status" value="1"/>
</dbReference>
<evidence type="ECO:0000256" key="1">
    <source>
        <dbReference type="SAM" id="SignalP"/>
    </source>
</evidence>
<dbReference type="InterPro" id="IPR011444">
    <property type="entry name" value="DUF1549"/>
</dbReference>
<protein>
    <recommendedName>
        <fullName evidence="6">BIG2 domain-containing protein</fullName>
    </recommendedName>
</protein>
<keyword evidence="5" id="KW-1185">Reference proteome</keyword>
<dbReference type="RefSeq" id="WP_162656010.1">
    <property type="nucleotide sequence ID" value="NZ_LR593887.1"/>
</dbReference>
<dbReference type="PANTHER" id="PTHR35889:SF3">
    <property type="entry name" value="F-BOX DOMAIN-CONTAINING PROTEIN"/>
    <property type="match status" value="1"/>
</dbReference>